<evidence type="ECO:0000313" key="10">
    <source>
        <dbReference type="Proteomes" id="UP000693970"/>
    </source>
</evidence>
<feature type="binding site" evidence="6">
    <location>
        <position position="343"/>
    </location>
    <ligand>
        <name>ATP</name>
        <dbReference type="ChEBI" id="CHEBI:30616"/>
    </ligand>
</feature>
<reference evidence="9" key="1">
    <citation type="journal article" date="2021" name="Sci. Rep.">
        <title>Diploid genomic architecture of Nitzschia inconspicua, an elite biomass production diatom.</title>
        <authorList>
            <person name="Oliver A."/>
            <person name="Podell S."/>
            <person name="Pinowska A."/>
            <person name="Traller J.C."/>
            <person name="Smith S.R."/>
            <person name="McClure R."/>
            <person name="Beliaev A."/>
            <person name="Bohutskyi P."/>
            <person name="Hill E.A."/>
            <person name="Rabines A."/>
            <person name="Zheng H."/>
            <person name="Allen L.Z."/>
            <person name="Kuo A."/>
            <person name="Grigoriev I.V."/>
            <person name="Allen A.E."/>
            <person name="Hazlebeck D."/>
            <person name="Allen E.E."/>
        </authorList>
    </citation>
    <scope>NUCLEOTIDE SEQUENCE</scope>
    <source>
        <strain evidence="9">Hildebrandi</strain>
    </source>
</reference>
<dbReference type="SMART" id="SM00220">
    <property type="entry name" value="S_TKc"/>
    <property type="match status" value="1"/>
</dbReference>
<feature type="region of interest" description="Disordered" evidence="7">
    <location>
        <begin position="490"/>
        <end position="510"/>
    </location>
</feature>
<dbReference type="GO" id="GO:0004674">
    <property type="term" value="F:protein serine/threonine kinase activity"/>
    <property type="evidence" value="ECO:0007669"/>
    <property type="project" value="UniProtKB-KW"/>
</dbReference>
<dbReference type="InterPro" id="IPR017441">
    <property type="entry name" value="Protein_kinase_ATP_BS"/>
</dbReference>
<dbReference type="InterPro" id="IPR000719">
    <property type="entry name" value="Prot_kinase_dom"/>
</dbReference>
<comment type="caution">
    <text evidence="9">The sequence shown here is derived from an EMBL/GenBank/DDBJ whole genome shotgun (WGS) entry which is preliminary data.</text>
</comment>
<dbReference type="PANTHER" id="PTHR24349">
    <property type="entry name" value="SERINE/THREONINE-PROTEIN KINASE"/>
    <property type="match status" value="1"/>
</dbReference>
<dbReference type="Proteomes" id="UP000693970">
    <property type="component" value="Unassembled WGS sequence"/>
</dbReference>
<keyword evidence="2" id="KW-0808">Transferase</keyword>
<feature type="domain" description="Protein kinase" evidence="8">
    <location>
        <begin position="314"/>
        <end position="602"/>
    </location>
</feature>
<evidence type="ECO:0000256" key="2">
    <source>
        <dbReference type="ARBA" id="ARBA00022679"/>
    </source>
</evidence>
<feature type="compositionally biased region" description="Polar residues" evidence="7">
    <location>
        <begin position="192"/>
        <end position="206"/>
    </location>
</feature>
<dbReference type="PROSITE" id="PS00107">
    <property type="entry name" value="PROTEIN_KINASE_ATP"/>
    <property type="match status" value="1"/>
</dbReference>
<evidence type="ECO:0000256" key="3">
    <source>
        <dbReference type="ARBA" id="ARBA00022741"/>
    </source>
</evidence>
<dbReference type="Pfam" id="PF00069">
    <property type="entry name" value="Pkinase"/>
    <property type="match status" value="1"/>
</dbReference>
<gene>
    <name evidence="9" type="ORF">IV203_019312</name>
</gene>
<dbReference type="PROSITE" id="PS50011">
    <property type="entry name" value="PROTEIN_KINASE_DOM"/>
    <property type="match status" value="1"/>
</dbReference>
<keyword evidence="1 9" id="KW-0723">Serine/threonine-protein kinase</keyword>
<evidence type="ECO:0000256" key="5">
    <source>
        <dbReference type="ARBA" id="ARBA00022840"/>
    </source>
</evidence>
<dbReference type="AlphaFoldDB" id="A0A9K3LYV1"/>
<feature type="region of interest" description="Disordered" evidence="7">
    <location>
        <begin position="16"/>
        <end position="66"/>
    </location>
</feature>
<dbReference type="OrthoDB" id="40902at2759"/>
<keyword evidence="4 9" id="KW-0418">Kinase</keyword>
<dbReference type="InterPro" id="IPR008271">
    <property type="entry name" value="Ser/Thr_kinase_AS"/>
</dbReference>
<feature type="compositionally biased region" description="Polar residues" evidence="7">
    <location>
        <begin position="495"/>
        <end position="510"/>
    </location>
</feature>
<feature type="compositionally biased region" description="Low complexity" evidence="7">
    <location>
        <begin position="21"/>
        <end position="35"/>
    </location>
</feature>
<sequence>MDPALLHQRLDMLLKSSNGKPSSRLLPPSRTSLDSISSLGSEAERFRSQIGRHPRPQTPSSILGCDVPSCQRQPTITKNNFVDGVRRSFFEDTESTTATSSSSCSNSEQNISNTVAITPSPTNNNHISSTPELHPATPRHSAPPPLTSLATLEASAMKKTRILNRIRRSASITFDLPPGGISSKQRGGPRNYSANTPAAQDTTGTMVSSTDITLDNVAVTHTMNLVGQLPVPTTATDATVATVSTSMDLLKTPSHHPHPVTPRQTLSSTSTKRRRSSHPFPHLTLSAYKRPNEMVRLTDADPSRVMEQEYNLTGQGCKVIGHGAFSTVRSALSYKTGEMVAIKSLSKFDAMRARRLRRPGSKHMDEWEIMKLLETNPYTLTLLDLFETDEEIHLVTEYCEGGELFNAIKRKGSIRCSFRRGRFSEPQASRISYQLLKALEEMHQHGIVHRDIKPENVLILKKEDEESSYDDIQVKLADFGMARVHHYHNSDHGTTETVSETASSDGDSTPSTPALLLADKVDPPPEGCRGNCGSASDIFSLGVTLYILLCGFPPVFCENVVQFPEAYWDDVSSDAKELVRSMLQEDPERRITAVNALQHAWIRQEQAPRGRRGSICANLELVRSHLTKTLPGTASADACSLSNGHRKRTLRNAVHYTSPKRSKRGAVQLPMTELYNCQEKRDPRVVKETFEGASTAREPAATDGITVKVACT</sequence>
<name>A0A9K3LYV1_9STRA</name>
<feature type="region of interest" description="Disordered" evidence="7">
    <location>
        <begin position="251"/>
        <end position="283"/>
    </location>
</feature>
<keyword evidence="3 6" id="KW-0547">Nucleotide-binding</keyword>
<feature type="region of interest" description="Disordered" evidence="7">
    <location>
        <begin position="176"/>
        <end position="206"/>
    </location>
</feature>
<accession>A0A9K3LYV1</accession>
<evidence type="ECO:0000256" key="4">
    <source>
        <dbReference type="ARBA" id="ARBA00022777"/>
    </source>
</evidence>
<evidence type="ECO:0000256" key="1">
    <source>
        <dbReference type="ARBA" id="ARBA00022527"/>
    </source>
</evidence>
<keyword evidence="5 6" id="KW-0067">ATP-binding</keyword>
<proteinExistence type="predicted"/>
<dbReference type="InterPro" id="IPR050205">
    <property type="entry name" value="CDPK_Ser/Thr_kinases"/>
</dbReference>
<reference evidence="9" key="2">
    <citation type="submission" date="2021-04" db="EMBL/GenBank/DDBJ databases">
        <authorList>
            <person name="Podell S."/>
        </authorList>
    </citation>
    <scope>NUCLEOTIDE SEQUENCE</scope>
    <source>
        <strain evidence="9">Hildebrandi</strain>
    </source>
</reference>
<protein>
    <submittedName>
        <fullName evidence="9">Serine/threonine protein kinase</fullName>
    </submittedName>
</protein>
<dbReference type="EMBL" id="JAGRRH010000004">
    <property type="protein sequence ID" value="KAG7370742.1"/>
    <property type="molecule type" value="Genomic_DNA"/>
</dbReference>
<dbReference type="PROSITE" id="PS00108">
    <property type="entry name" value="PROTEIN_KINASE_ST"/>
    <property type="match status" value="1"/>
</dbReference>
<evidence type="ECO:0000256" key="6">
    <source>
        <dbReference type="PROSITE-ProRule" id="PRU10141"/>
    </source>
</evidence>
<keyword evidence="10" id="KW-1185">Reference proteome</keyword>
<evidence type="ECO:0000256" key="7">
    <source>
        <dbReference type="SAM" id="MobiDB-lite"/>
    </source>
</evidence>
<evidence type="ECO:0000259" key="8">
    <source>
        <dbReference type="PROSITE" id="PS50011"/>
    </source>
</evidence>
<organism evidence="9 10">
    <name type="scientific">Nitzschia inconspicua</name>
    <dbReference type="NCBI Taxonomy" id="303405"/>
    <lineage>
        <taxon>Eukaryota</taxon>
        <taxon>Sar</taxon>
        <taxon>Stramenopiles</taxon>
        <taxon>Ochrophyta</taxon>
        <taxon>Bacillariophyta</taxon>
        <taxon>Bacillariophyceae</taxon>
        <taxon>Bacillariophycidae</taxon>
        <taxon>Bacillariales</taxon>
        <taxon>Bacillariaceae</taxon>
        <taxon>Nitzschia</taxon>
    </lineage>
</organism>
<dbReference type="GO" id="GO:0005524">
    <property type="term" value="F:ATP binding"/>
    <property type="evidence" value="ECO:0007669"/>
    <property type="project" value="UniProtKB-UniRule"/>
</dbReference>
<evidence type="ECO:0000313" key="9">
    <source>
        <dbReference type="EMBL" id="KAG7370742.1"/>
    </source>
</evidence>